<feature type="domain" description="Calcineurin-like phosphoesterase" evidence="5">
    <location>
        <begin position="124"/>
        <end position="419"/>
    </location>
</feature>
<feature type="region of interest" description="Disordered" evidence="3">
    <location>
        <begin position="579"/>
        <end position="632"/>
    </location>
</feature>
<dbReference type="OrthoDB" id="411211at2759"/>
<dbReference type="EMBL" id="JNBR01000595">
    <property type="protein sequence ID" value="OQR90634.1"/>
    <property type="molecule type" value="Genomic_DNA"/>
</dbReference>
<accession>A0A1V9YXU6</accession>
<dbReference type="PANTHER" id="PTHR10161:SF14">
    <property type="entry name" value="TARTRATE-RESISTANT ACID PHOSPHATASE TYPE 5"/>
    <property type="match status" value="1"/>
</dbReference>
<dbReference type="Pfam" id="PF00149">
    <property type="entry name" value="Metallophos"/>
    <property type="match status" value="2"/>
</dbReference>
<evidence type="ECO:0000256" key="1">
    <source>
        <dbReference type="ARBA" id="ARBA00022729"/>
    </source>
</evidence>
<dbReference type="SUPFAM" id="SSF56300">
    <property type="entry name" value="Metallo-dependent phosphatases"/>
    <property type="match status" value="2"/>
</dbReference>
<reference evidence="6 7" key="1">
    <citation type="journal article" date="2014" name="Genome Biol. Evol.">
        <title>The secreted proteins of Achlya hypogyna and Thraustotheca clavata identify the ancestral oomycete secretome and reveal gene acquisitions by horizontal gene transfer.</title>
        <authorList>
            <person name="Misner I."/>
            <person name="Blouin N."/>
            <person name="Leonard G."/>
            <person name="Richards T.A."/>
            <person name="Lane C.E."/>
        </authorList>
    </citation>
    <scope>NUCLEOTIDE SEQUENCE [LARGE SCALE GENOMIC DNA]</scope>
    <source>
        <strain evidence="6 7">ATCC 48635</strain>
    </source>
</reference>
<keyword evidence="4" id="KW-0812">Transmembrane</keyword>
<dbReference type="InterPro" id="IPR051558">
    <property type="entry name" value="Metallophosphoesterase_PAP"/>
</dbReference>
<dbReference type="GO" id="GO:0016787">
    <property type="term" value="F:hydrolase activity"/>
    <property type="evidence" value="ECO:0007669"/>
    <property type="project" value="UniProtKB-KW"/>
</dbReference>
<dbReference type="Gene3D" id="3.60.21.10">
    <property type="match status" value="2"/>
</dbReference>
<evidence type="ECO:0000313" key="7">
    <source>
        <dbReference type="Proteomes" id="UP000243579"/>
    </source>
</evidence>
<dbReference type="InterPro" id="IPR004843">
    <property type="entry name" value="Calcineurin-like_PHP"/>
</dbReference>
<name>A0A1V9YXU6_ACHHY</name>
<feature type="compositionally biased region" description="Polar residues" evidence="3">
    <location>
        <begin position="597"/>
        <end position="610"/>
    </location>
</feature>
<keyword evidence="4" id="KW-0472">Membrane</keyword>
<keyword evidence="1" id="KW-0732">Signal</keyword>
<keyword evidence="2" id="KW-0378">Hydrolase</keyword>
<protein>
    <submittedName>
        <fullName evidence="6">Calcineurin-like phosphoesterase</fullName>
    </submittedName>
</protein>
<feature type="transmembrane region" description="Helical" evidence="4">
    <location>
        <begin position="554"/>
        <end position="575"/>
    </location>
</feature>
<evidence type="ECO:0000256" key="4">
    <source>
        <dbReference type="SAM" id="Phobius"/>
    </source>
</evidence>
<feature type="transmembrane region" description="Helical" evidence="4">
    <location>
        <begin position="36"/>
        <end position="58"/>
    </location>
</feature>
<evidence type="ECO:0000256" key="3">
    <source>
        <dbReference type="SAM" id="MobiDB-lite"/>
    </source>
</evidence>
<feature type="domain" description="Calcineurin-like phosphoesterase" evidence="5">
    <location>
        <begin position="642"/>
        <end position="939"/>
    </location>
</feature>
<dbReference type="PANTHER" id="PTHR10161">
    <property type="entry name" value="TARTRATE-RESISTANT ACID PHOSPHATASE TYPE 5"/>
    <property type="match status" value="1"/>
</dbReference>
<keyword evidence="7" id="KW-1185">Reference proteome</keyword>
<feature type="compositionally biased region" description="Low complexity" evidence="3">
    <location>
        <begin position="579"/>
        <end position="596"/>
    </location>
</feature>
<dbReference type="Proteomes" id="UP000243579">
    <property type="component" value="Unassembled WGS sequence"/>
</dbReference>
<feature type="region of interest" description="Disordered" evidence="3">
    <location>
        <begin position="60"/>
        <end position="91"/>
    </location>
</feature>
<evidence type="ECO:0000256" key="2">
    <source>
        <dbReference type="ARBA" id="ARBA00022801"/>
    </source>
</evidence>
<proteinExistence type="predicted"/>
<dbReference type="InterPro" id="IPR029052">
    <property type="entry name" value="Metallo-depent_PP-like"/>
</dbReference>
<dbReference type="STRING" id="1202772.A0A1V9YXU6"/>
<comment type="caution">
    <text evidence="6">The sequence shown here is derived from an EMBL/GenBank/DDBJ whole genome shotgun (WGS) entry which is preliminary data.</text>
</comment>
<evidence type="ECO:0000259" key="5">
    <source>
        <dbReference type="Pfam" id="PF00149"/>
    </source>
</evidence>
<sequence length="1058" mass="114914">MYTIQPSEQQFVLVRDHDTKTLYLGDLARPSTKRKWLIAAGVGFLVVGGAVGATVALLQKKSPSPTGGSTDAVEIPSASSANDTTLPAVDGSDLLEKPSATTEVPLNPSSDPETAKAAFSMLAIGDWGSTTGKESGTNNNPGSCCVLYSDKVNPGEERFKVDFWSQKHVAMLLAKSAEELKPVRILGHGDNMYWNGVGSKDVTYRFTETFENVYNQPALKGIKWLNVAGNHDIGGSSFICGDKDNSFRECKDTAELLATLDERFDLQKKYESPDGKRWVMRDHYYVESFEKDGVSVDIFNIDTNHADSHGARQVCCQCFGYSGKLGLPSKTCDSVLAGDVRCAGGNAAMYKACMDKIEGWAQDSYTQAARDLKASTATFKIINTHYSPHYHMGEPKMKAWYKLCKDHGVNAWFNGHTHAFNHDIANWGTHFFENGGGGGIYTKSANGATTDYVKNQWMAGGFPYGFMELSFSADWLKVQFATFDQAWRFGGNNLDATVQGGLRRGHCWFLPNAKAAALGAKGVDMTMSPDDYLQEPTAVLDSSKPQTGNRKKKILLAVGGVVVVAVVATVIAVVVTKKGSSSTGSTTDGTADKSTSVPSSTSGGNDTIDTSLLPPKNETVDYTKFNPTSDPESMTPALTMLAIGDWGGTPDKVSGSDLNPGSCCVVYGTKTNPSEARYKVDFWAQNYVAAIMAQSAAQLKPVRILGHGDNFYWDGLGGTDKASRFANTFEAVYSDPALKNVKWVNVLGNHDIGGAAYLCGAETAEFKKCANADELLKNLRLRVKYQTEYTSPNSGRWLLKDHYYVESATAGDVTVDIFNIDTNYADNHGGMQVCCQCFGYGNDIPGFAHSKCEDAQPGRPECAGGDVGMYNACINEINSWGKDSIKQAARDIEASKADFKIINTHYSPHHHMSPDKQKELFKLTKEHNVQLFMNGHTHAFSHDTSSWGTHFIENGGGGGIYTKSGNALSNDYVKNVWVAGGNPYGFFELSFSKDWLKAQWVTFDKSWDFKGNNLEGTKKGGMARGHCWYIPSQSYTSKGAPGIECKSSINTPIGAPLG</sequence>
<dbReference type="AlphaFoldDB" id="A0A1V9YXU6"/>
<keyword evidence="4" id="KW-1133">Transmembrane helix</keyword>
<organism evidence="6 7">
    <name type="scientific">Achlya hypogyna</name>
    <name type="common">Oomycete</name>
    <name type="synonym">Protoachlya hypogyna</name>
    <dbReference type="NCBI Taxonomy" id="1202772"/>
    <lineage>
        <taxon>Eukaryota</taxon>
        <taxon>Sar</taxon>
        <taxon>Stramenopiles</taxon>
        <taxon>Oomycota</taxon>
        <taxon>Saprolegniomycetes</taxon>
        <taxon>Saprolegniales</taxon>
        <taxon>Achlyaceae</taxon>
        <taxon>Achlya</taxon>
    </lineage>
</organism>
<gene>
    <name evidence="6" type="ORF">ACHHYP_05351</name>
</gene>
<evidence type="ECO:0000313" key="6">
    <source>
        <dbReference type="EMBL" id="OQR90634.1"/>
    </source>
</evidence>